<organism evidence="1 2">
    <name type="scientific">Neophaeococcomyces mojaviensis</name>
    <dbReference type="NCBI Taxonomy" id="3383035"/>
    <lineage>
        <taxon>Eukaryota</taxon>
        <taxon>Fungi</taxon>
        <taxon>Dikarya</taxon>
        <taxon>Ascomycota</taxon>
        <taxon>Pezizomycotina</taxon>
        <taxon>Eurotiomycetes</taxon>
        <taxon>Chaetothyriomycetidae</taxon>
        <taxon>Chaetothyriales</taxon>
        <taxon>Chaetothyriales incertae sedis</taxon>
        <taxon>Neophaeococcomyces</taxon>
    </lineage>
</organism>
<evidence type="ECO:0000313" key="1">
    <source>
        <dbReference type="EMBL" id="KAJ9657854.1"/>
    </source>
</evidence>
<keyword evidence="2" id="KW-1185">Reference proteome</keyword>
<comment type="caution">
    <text evidence="1">The sequence shown here is derived from an EMBL/GenBank/DDBJ whole genome shotgun (WGS) entry which is preliminary data.</text>
</comment>
<gene>
    <name evidence="1" type="ORF">H2198_004050</name>
</gene>
<evidence type="ECO:0000313" key="2">
    <source>
        <dbReference type="Proteomes" id="UP001172386"/>
    </source>
</evidence>
<protein>
    <submittedName>
        <fullName evidence="1">Uncharacterized protein</fullName>
    </submittedName>
</protein>
<sequence length="666" mass="72875">MNLIHFALAIVVLLHHSLVSSSPLPFHGDALSDIRGIVKDKRSNLPTTEAYWNVDASTHQSNFNRLSAGGYRPISLSVHGQPPAANVRYSAVWIQRSGPEFQAVHGLNLADFAAWSQKYTAQGYVSTLVSATGPADSAVFTGLMEKTSVSDWTQLCDIDSDHFIARQGTAWTDGVYLKSFREYGTPSARRFCAIWHANTQHDRSSWWTDFTHDQYQVQYTAETTKPFWHPNYVTESEDFKVTATFGDRYISPSFSAMHGLSASDLSTEFQNQKAQGRYLIHLSGAGSGTDARFIAIWAENDQPEARTWRATGTATGFRDNTAALSNVDSAVQSFMQAQGVRQAQVSIGKSGNILLERAYSWSESDRTTTQPEHRFLLASVSKMFCEAAIQSLYDSKKLSSGDKVFPKLGYTSTPADTRINDITVQELLDHTGGFDQAFTQDAVFLMRDIARARGGTSPANMKDITDFVYTKKLDYDPGTLACTDPNTGAKTFCYSNQGYIILAALVEVVSGKTYMDFIKGSILDSLDVQLWTTSAQDHASDPVIQENILTGLSALQPQSDAPVASIFGGDGMVKEAAVGPSSLASSASTLVKFLAKHAAWGNGPRSPGSGRDGRMSGVRTYVQSREDGLDLAFTVNTEEFTDNWADTMFWNAASQISTWLNTGPVS</sequence>
<name>A0ACC3A9N8_9EURO</name>
<proteinExistence type="predicted"/>
<reference evidence="1" key="1">
    <citation type="submission" date="2022-10" db="EMBL/GenBank/DDBJ databases">
        <title>Culturing micro-colonial fungi from biological soil crusts in the Mojave desert and describing Neophaeococcomyces mojavensis, and introducing the new genera and species Taxawa tesnikishii.</title>
        <authorList>
            <person name="Kurbessoian T."/>
            <person name="Stajich J.E."/>
        </authorList>
    </citation>
    <scope>NUCLEOTIDE SEQUENCE</scope>
    <source>
        <strain evidence="1">JES_112</strain>
    </source>
</reference>
<dbReference type="Proteomes" id="UP001172386">
    <property type="component" value="Unassembled WGS sequence"/>
</dbReference>
<accession>A0ACC3A9N8</accession>
<dbReference type="EMBL" id="JAPDRQ010000058">
    <property type="protein sequence ID" value="KAJ9657854.1"/>
    <property type="molecule type" value="Genomic_DNA"/>
</dbReference>